<keyword evidence="2" id="KW-1185">Reference proteome</keyword>
<feature type="non-terminal residue" evidence="1">
    <location>
        <position position="1"/>
    </location>
</feature>
<gene>
    <name evidence="1" type="ORF">LTS18_013440</name>
</gene>
<comment type="caution">
    <text evidence="1">The sequence shown here is derived from an EMBL/GenBank/DDBJ whole genome shotgun (WGS) entry which is preliminary data.</text>
</comment>
<accession>A0ACC3DI47</accession>
<evidence type="ECO:0000313" key="1">
    <source>
        <dbReference type="EMBL" id="KAK3076278.1"/>
    </source>
</evidence>
<protein>
    <submittedName>
        <fullName evidence="1">Uncharacterized protein</fullName>
    </submittedName>
</protein>
<reference evidence="1" key="1">
    <citation type="submission" date="2024-09" db="EMBL/GenBank/DDBJ databases">
        <title>Black Yeasts Isolated from many extreme environments.</title>
        <authorList>
            <person name="Coleine C."/>
            <person name="Stajich J.E."/>
            <person name="Selbmann L."/>
        </authorList>
    </citation>
    <scope>NUCLEOTIDE SEQUENCE</scope>
    <source>
        <strain evidence="1">CCFEE 5737</strain>
    </source>
</reference>
<dbReference type="EMBL" id="JAWDJW010004154">
    <property type="protein sequence ID" value="KAK3076278.1"/>
    <property type="molecule type" value="Genomic_DNA"/>
</dbReference>
<evidence type="ECO:0000313" key="2">
    <source>
        <dbReference type="Proteomes" id="UP001186974"/>
    </source>
</evidence>
<dbReference type="Proteomes" id="UP001186974">
    <property type="component" value="Unassembled WGS sequence"/>
</dbReference>
<proteinExistence type="predicted"/>
<organism evidence="1 2">
    <name type="scientific">Coniosporium uncinatum</name>
    <dbReference type="NCBI Taxonomy" id="93489"/>
    <lineage>
        <taxon>Eukaryota</taxon>
        <taxon>Fungi</taxon>
        <taxon>Dikarya</taxon>
        <taxon>Ascomycota</taxon>
        <taxon>Pezizomycotina</taxon>
        <taxon>Dothideomycetes</taxon>
        <taxon>Dothideomycetes incertae sedis</taxon>
        <taxon>Coniosporium</taxon>
    </lineage>
</organism>
<sequence length="148" mass="16801">PPTIPVLGNLHQIPTERSHLKFTQWAQQYGGIFSLKLGPATAVVLTDRKFVKQLIDKKSSIYSQRPDSHVGDLIAGGDHILIMQYSAQWREARRLIHQHFMESKAESYVDLVDAEAVQCLRDMCLEPEDFMLHPKRFSNSVIMSLGAI</sequence>
<name>A0ACC3DI47_9PEZI</name>